<keyword evidence="6 10" id="KW-1133">Transmembrane helix</keyword>
<dbReference type="GO" id="GO:0006465">
    <property type="term" value="P:signal peptide processing"/>
    <property type="evidence" value="ECO:0007669"/>
    <property type="project" value="InterPro"/>
</dbReference>
<comment type="similarity">
    <text evidence="2">Belongs to the SPCS2 family.</text>
</comment>
<dbReference type="PANTHER" id="PTHR13085">
    <property type="entry name" value="MICROSOMAL SIGNAL PEPTIDASE 25 KDA SUBUNIT"/>
    <property type="match status" value="1"/>
</dbReference>
<protein>
    <recommendedName>
        <fullName evidence="3">Signal peptidase complex subunit 2</fullName>
    </recommendedName>
</protein>
<dbReference type="eggNOG" id="ENOG502S46V">
    <property type="taxonomic scope" value="Eukaryota"/>
</dbReference>
<keyword evidence="4 10" id="KW-0812">Transmembrane</keyword>
<evidence type="ECO:0000256" key="5">
    <source>
        <dbReference type="ARBA" id="ARBA00022824"/>
    </source>
</evidence>
<dbReference type="EMBL" id="ADOT01000134">
    <property type="protein sequence ID" value="EGX49269.1"/>
    <property type="molecule type" value="Genomic_DNA"/>
</dbReference>
<dbReference type="OrthoDB" id="29558at2759"/>
<sequence length="313" mass="35012">MVSHDFPSSLVRDPVRGPSEYAWFALPNALLHFVRNTHVNVLQWLTPVHNWPPPRSFPRASSKNGLGITNSLTTPFPSPQSHSRRQETSSQVFDMAEPTKICPYSLPDLKNTSDDAVAAYLKTKSFAQSHTLTDVRLSLSTAACLIAGATFYLDYTQGFEKTKTFTLYACIAYFTLNTALTIWLYFFESSTIYVGRHKTAPVSLTISSKVAKHDPTYRLKILQTQVIDGKNILRIRDVEGPFMNWIDDKGFFVKKPFESWLGASVPWILENEDVPKELDSGVVTASGRKVQEEMTGVEVGSGKGSVRRKGKKV</sequence>
<organism evidence="11 12">
    <name type="scientific">Arthrobotrys oligospora (strain ATCC 24927 / CBS 115.81 / DSM 1491)</name>
    <name type="common">Nematode-trapping fungus</name>
    <name type="synonym">Didymozoophaga oligospora</name>
    <dbReference type="NCBI Taxonomy" id="756982"/>
    <lineage>
        <taxon>Eukaryota</taxon>
        <taxon>Fungi</taxon>
        <taxon>Dikarya</taxon>
        <taxon>Ascomycota</taxon>
        <taxon>Pezizomycotina</taxon>
        <taxon>Orbiliomycetes</taxon>
        <taxon>Orbiliales</taxon>
        <taxon>Orbiliaceae</taxon>
        <taxon>Orbilia</taxon>
        <taxon>Orbilia oligospora</taxon>
    </lineage>
</organism>
<comment type="subcellular location">
    <subcellularLocation>
        <location evidence="1">Endoplasmic reticulum membrane</location>
        <topology evidence="1">Multi-pass membrane protein</topology>
    </subcellularLocation>
</comment>
<evidence type="ECO:0000256" key="4">
    <source>
        <dbReference type="ARBA" id="ARBA00022692"/>
    </source>
</evidence>
<keyword evidence="5" id="KW-0256">Endoplasmic reticulum</keyword>
<keyword evidence="12" id="KW-1185">Reference proteome</keyword>
<feature type="region of interest" description="Disordered" evidence="9">
    <location>
        <begin position="293"/>
        <end position="313"/>
    </location>
</feature>
<dbReference type="InterPro" id="IPR009582">
    <property type="entry name" value="Spc2/SPCS2"/>
</dbReference>
<dbReference type="Proteomes" id="UP000008784">
    <property type="component" value="Unassembled WGS sequence"/>
</dbReference>
<name>G1XBK5_ARTOA</name>
<keyword evidence="7 10" id="KW-0472">Membrane</keyword>
<dbReference type="GO" id="GO:0045047">
    <property type="term" value="P:protein targeting to ER"/>
    <property type="evidence" value="ECO:0007669"/>
    <property type="project" value="TreeGrafter"/>
</dbReference>
<dbReference type="HOGENOM" id="CLU_888455_0_0_1"/>
<dbReference type="GeneID" id="22892777"/>
<comment type="function">
    <text evidence="8">Component of the signal peptidase complex (SPC) which catalyzes the cleavage of N-terminal signal sequences from nascent proteins as they are translocated into the lumen of the endoplasmic reticulum. Enhances the enzymatic activity of SPC and facilitates the interactions between different components of the translocation site.</text>
</comment>
<evidence type="ECO:0000256" key="1">
    <source>
        <dbReference type="ARBA" id="ARBA00004477"/>
    </source>
</evidence>
<dbReference type="InParanoid" id="G1XBK5"/>
<dbReference type="PANTHER" id="PTHR13085:SF0">
    <property type="entry name" value="SIGNAL PEPTIDASE COMPLEX SUBUNIT 2"/>
    <property type="match status" value="1"/>
</dbReference>
<evidence type="ECO:0000256" key="9">
    <source>
        <dbReference type="SAM" id="MobiDB-lite"/>
    </source>
</evidence>
<dbReference type="RefSeq" id="XP_011121867.1">
    <property type="nucleotide sequence ID" value="XM_011123565.1"/>
</dbReference>
<evidence type="ECO:0000256" key="6">
    <source>
        <dbReference type="ARBA" id="ARBA00022989"/>
    </source>
</evidence>
<proteinExistence type="inferred from homology"/>
<evidence type="ECO:0000256" key="3">
    <source>
        <dbReference type="ARBA" id="ARBA00017057"/>
    </source>
</evidence>
<comment type="caution">
    <text evidence="11">The sequence shown here is derived from an EMBL/GenBank/DDBJ whole genome shotgun (WGS) entry which is preliminary data.</text>
</comment>
<evidence type="ECO:0000256" key="7">
    <source>
        <dbReference type="ARBA" id="ARBA00023136"/>
    </source>
</evidence>
<evidence type="ECO:0000256" key="10">
    <source>
        <dbReference type="SAM" id="Phobius"/>
    </source>
</evidence>
<evidence type="ECO:0000256" key="8">
    <source>
        <dbReference type="ARBA" id="ARBA00045608"/>
    </source>
</evidence>
<feature type="transmembrane region" description="Helical" evidence="10">
    <location>
        <begin position="165"/>
        <end position="187"/>
    </location>
</feature>
<accession>G1XBK5</accession>
<feature type="compositionally biased region" description="Polar residues" evidence="9">
    <location>
        <begin position="59"/>
        <end position="81"/>
    </location>
</feature>
<evidence type="ECO:0000313" key="12">
    <source>
        <dbReference type="Proteomes" id="UP000008784"/>
    </source>
</evidence>
<dbReference type="AlphaFoldDB" id="G1XBK5"/>
<evidence type="ECO:0000313" key="11">
    <source>
        <dbReference type="EMBL" id="EGX49269.1"/>
    </source>
</evidence>
<gene>
    <name evidence="11" type="ORF">AOL_s00078g302</name>
</gene>
<dbReference type="Pfam" id="PF06703">
    <property type="entry name" value="SPC25"/>
    <property type="match status" value="1"/>
</dbReference>
<reference evidence="11 12" key="1">
    <citation type="journal article" date="2011" name="PLoS Pathog.">
        <title>Genomic and proteomic analyses of the fungus Arthrobotrys oligospora provide insights into nematode-trap formation.</title>
        <authorList>
            <person name="Yang J."/>
            <person name="Wang L."/>
            <person name="Ji X."/>
            <person name="Feng Y."/>
            <person name="Li X."/>
            <person name="Zou C."/>
            <person name="Xu J."/>
            <person name="Ren Y."/>
            <person name="Mi Q."/>
            <person name="Wu J."/>
            <person name="Liu S."/>
            <person name="Liu Y."/>
            <person name="Huang X."/>
            <person name="Wang H."/>
            <person name="Niu X."/>
            <person name="Li J."/>
            <person name="Liang L."/>
            <person name="Luo Y."/>
            <person name="Ji K."/>
            <person name="Zhou W."/>
            <person name="Yu Z."/>
            <person name="Li G."/>
            <person name="Liu Y."/>
            <person name="Li L."/>
            <person name="Qiao M."/>
            <person name="Feng L."/>
            <person name="Zhang K.-Q."/>
        </authorList>
    </citation>
    <scope>NUCLEOTIDE SEQUENCE [LARGE SCALE GENOMIC DNA]</scope>
    <source>
        <strain evidence="12">ATCC 24927 / CBS 115.81 / DSM 1491</strain>
    </source>
</reference>
<evidence type="ECO:0000256" key="2">
    <source>
        <dbReference type="ARBA" id="ARBA00007324"/>
    </source>
</evidence>
<dbReference type="GO" id="GO:0005787">
    <property type="term" value="C:signal peptidase complex"/>
    <property type="evidence" value="ECO:0007669"/>
    <property type="project" value="InterPro"/>
</dbReference>
<feature type="region of interest" description="Disordered" evidence="9">
    <location>
        <begin position="59"/>
        <end position="90"/>
    </location>
</feature>